<feature type="signal peptide" evidence="1">
    <location>
        <begin position="1"/>
        <end position="30"/>
    </location>
</feature>
<name>A0A9E3H7I7_9NOST</name>
<reference evidence="2" key="1">
    <citation type="submission" date="2021-05" db="EMBL/GenBank/DDBJ databases">
        <authorList>
            <person name="Pietrasiak N."/>
            <person name="Ward R."/>
            <person name="Stajich J.E."/>
            <person name="Kurbessoian T."/>
        </authorList>
    </citation>
    <scope>NUCLEOTIDE SEQUENCE</scope>
    <source>
        <strain evidence="2">HA4357-MV3</strain>
    </source>
</reference>
<gene>
    <name evidence="2" type="ORF">KME28_10895</name>
</gene>
<evidence type="ECO:0000256" key="1">
    <source>
        <dbReference type="SAM" id="SignalP"/>
    </source>
</evidence>
<evidence type="ECO:0000313" key="3">
    <source>
        <dbReference type="Proteomes" id="UP000813215"/>
    </source>
</evidence>
<evidence type="ECO:0000313" key="2">
    <source>
        <dbReference type="EMBL" id="MBW4432213.1"/>
    </source>
</evidence>
<comment type="caution">
    <text evidence="2">The sequence shown here is derived from an EMBL/GenBank/DDBJ whole genome shotgun (WGS) entry which is preliminary data.</text>
</comment>
<sequence length="145" mass="15491">MNTYKLLNILSSVLALTASLLLSNAKSVMADMVTINPDFQPDPMVLNGKSGGSKPSDCGNIAATPNQVIEVTKPIPYLKLAVTSDGKPTLLVEGPGGRFCVLPDNYSGDKPEISGFWQAGKYVLYVGELVDGEHTYTLSISQQKN</sequence>
<accession>A0A9E3H7I7</accession>
<dbReference type="EMBL" id="JAHHHW010000082">
    <property type="protein sequence ID" value="MBW4432213.1"/>
    <property type="molecule type" value="Genomic_DNA"/>
</dbReference>
<protein>
    <submittedName>
        <fullName evidence="2">Uncharacterized protein</fullName>
    </submittedName>
</protein>
<reference evidence="2" key="2">
    <citation type="journal article" date="2022" name="Microbiol. Resour. Announc.">
        <title>Metagenome Sequencing to Explore Phylogenomics of Terrestrial Cyanobacteria.</title>
        <authorList>
            <person name="Ward R.D."/>
            <person name="Stajich J.E."/>
            <person name="Johansen J.R."/>
            <person name="Huntemann M."/>
            <person name="Clum A."/>
            <person name="Foster B."/>
            <person name="Foster B."/>
            <person name="Roux S."/>
            <person name="Palaniappan K."/>
            <person name="Varghese N."/>
            <person name="Mukherjee S."/>
            <person name="Reddy T.B.K."/>
            <person name="Daum C."/>
            <person name="Copeland A."/>
            <person name="Chen I.A."/>
            <person name="Ivanova N.N."/>
            <person name="Kyrpides N.C."/>
            <person name="Shapiro N."/>
            <person name="Eloe-Fadrosh E.A."/>
            <person name="Pietrasiak N."/>
        </authorList>
    </citation>
    <scope>NUCLEOTIDE SEQUENCE</scope>
    <source>
        <strain evidence="2">HA4357-MV3</strain>
    </source>
</reference>
<organism evidence="2 3">
    <name type="scientific">Pelatocladus maniniholoensis HA4357-MV3</name>
    <dbReference type="NCBI Taxonomy" id="1117104"/>
    <lineage>
        <taxon>Bacteria</taxon>
        <taxon>Bacillati</taxon>
        <taxon>Cyanobacteriota</taxon>
        <taxon>Cyanophyceae</taxon>
        <taxon>Nostocales</taxon>
        <taxon>Nostocaceae</taxon>
        <taxon>Pelatocladus</taxon>
    </lineage>
</organism>
<proteinExistence type="predicted"/>
<feature type="chain" id="PRO_5038746575" evidence="1">
    <location>
        <begin position="31"/>
        <end position="145"/>
    </location>
</feature>
<dbReference type="Proteomes" id="UP000813215">
    <property type="component" value="Unassembled WGS sequence"/>
</dbReference>
<keyword evidence="1" id="KW-0732">Signal</keyword>
<dbReference type="AlphaFoldDB" id="A0A9E3H7I7"/>